<organism evidence="2 3">
    <name type="scientific">Rhizoclosmatium globosum</name>
    <dbReference type="NCBI Taxonomy" id="329046"/>
    <lineage>
        <taxon>Eukaryota</taxon>
        <taxon>Fungi</taxon>
        <taxon>Fungi incertae sedis</taxon>
        <taxon>Chytridiomycota</taxon>
        <taxon>Chytridiomycota incertae sedis</taxon>
        <taxon>Chytridiomycetes</taxon>
        <taxon>Chytridiales</taxon>
        <taxon>Chytriomycetaceae</taxon>
        <taxon>Rhizoclosmatium</taxon>
    </lineage>
</organism>
<keyword evidence="1" id="KW-1133">Transmembrane helix</keyword>
<evidence type="ECO:0000313" key="2">
    <source>
        <dbReference type="EMBL" id="ORY39023.1"/>
    </source>
</evidence>
<proteinExistence type="predicted"/>
<dbReference type="Proteomes" id="UP000193642">
    <property type="component" value="Unassembled WGS sequence"/>
</dbReference>
<evidence type="ECO:0000256" key="1">
    <source>
        <dbReference type="SAM" id="Phobius"/>
    </source>
</evidence>
<protein>
    <submittedName>
        <fullName evidence="2">Uncharacterized protein</fullName>
    </submittedName>
</protein>
<keyword evidence="3" id="KW-1185">Reference proteome</keyword>
<feature type="transmembrane region" description="Helical" evidence="1">
    <location>
        <begin position="185"/>
        <end position="206"/>
    </location>
</feature>
<comment type="caution">
    <text evidence="2">The sequence shown here is derived from an EMBL/GenBank/DDBJ whole genome shotgun (WGS) entry which is preliminary data.</text>
</comment>
<feature type="transmembrane region" description="Helical" evidence="1">
    <location>
        <begin position="157"/>
        <end position="179"/>
    </location>
</feature>
<gene>
    <name evidence="2" type="ORF">BCR33DRAFT_720287</name>
</gene>
<sequence length="467" mass="52365">MADQWWNQVSGTILNPTSVVALFAGESAVSTLRQSCFRRKTAWLDIGIHPGQMSLASHILQCIPTPWFGKPLESKDLLLGIHTMNIKAKNLVDGAPRQLSSYMATVIYDKLMQAAHESDLRLIKREISRTESYFAFLLLQDHESGNKILPKLSLLDVMLQIFQIVSSVLNLVCLVISITKQDISGIIISISHIISRLLISLCIYLVTYSGPKPIETQSVPPVVLSLEVNNHTSTELYIAGSYETLNKFVLGEDTIQVFGSFRTDGEQAPISTFNEEEQNSRGTIETVWANLFMTDILFTLTVLLTSLASLSFLLLFQYTEPSFQVSSLISMLFGWFADNRLKMKTEEGRVFVENIPAGSQLIRVRAQSRALAIAILCLTVDVKVPKFSQKKGLDDDSGWKVKTGFLAQLPDSEEWLVWKSVLMRVMKGELTLADICEMEFKFKSDIVAAITCREQKRVQIQHLNGSF</sequence>
<name>A0A1Y2BWA8_9FUNG</name>
<reference evidence="2 3" key="1">
    <citation type="submission" date="2016-07" db="EMBL/GenBank/DDBJ databases">
        <title>Pervasive Adenine N6-methylation of Active Genes in Fungi.</title>
        <authorList>
            <consortium name="DOE Joint Genome Institute"/>
            <person name="Mondo S.J."/>
            <person name="Dannebaum R.O."/>
            <person name="Kuo R.C."/>
            <person name="Labutti K."/>
            <person name="Haridas S."/>
            <person name="Kuo A."/>
            <person name="Salamov A."/>
            <person name="Ahrendt S.R."/>
            <person name="Lipzen A."/>
            <person name="Sullivan W."/>
            <person name="Andreopoulos W.B."/>
            <person name="Clum A."/>
            <person name="Lindquist E."/>
            <person name="Daum C."/>
            <person name="Ramamoorthy G.K."/>
            <person name="Gryganskyi A."/>
            <person name="Culley D."/>
            <person name="Magnuson J.K."/>
            <person name="James T.Y."/>
            <person name="O'Malley M.A."/>
            <person name="Stajich J.E."/>
            <person name="Spatafora J.W."/>
            <person name="Visel A."/>
            <person name="Grigoriev I.V."/>
        </authorList>
    </citation>
    <scope>NUCLEOTIDE SEQUENCE [LARGE SCALE GENOMIC DNA]</scope>
    <source>
        <strain evidence="2 3">JEL800</strain>
    </source>
</reference>
<dbReference type="EMBL" id="MCGO01000041">
    <property type="protein sequence ID" value="ORY39023.1"/>
    <property type="molecule type" value="Genomic_DNA"/>
</dbReference>
<dbReference type="OrthoDB" id="2121619at2759"/>
<dbReference type="AlphaFoldDB" id="A0A1Y2BWA8"/>
<keyword evidence="1" id="KW-0812">Transmembrane</keyword>
<evidence type="ECO:0000313" key="3">
    <source>
        <dbReference type="Proteomes" id="UP000193642"/>
    </source>
</evidence>
<keyword evidence="1" id="KW-0472">Membrane</keyword>
<feature type="transmembrane region" description="Helical" evidence="1">
    <location>
        <begin position="296"/>
        <end position="315"/>
    </location>
</feature>
<accession>A0A1Y2BWA8</accession>